<comment type="caution">
    <text evidence="1">The sequence shown here is derived from an EMBL/GenBank/DDBJ whole genome shotgun (WGS) entry which is preliminary data.</text>
</comment>
<reference evidence="1" key="1">
    <citation type="journal article" date="2021" name="New Phytol.">
        <title>Evolutionary innovations through gain and loss of genes in the ectomycorrhizal Boletales.</title>
        <authorList>
            <person name="Wu G."/>
            <person name="Miyauchi S."/>
            <person name="Morin E."/>
            <person name="Kuo A."/>
            <person name="Drula E."/>
            <person name="Varga T."/>
            <person name="Kohler A."/>
            <person name="Feng B."/>
            <person name="Cao Y."/>
            <person name="Lipzen A."/>
            <person name="Daum C."/>
            <person name="Hundley H."/>
            <person name="Pangilinan J."/>
            <person name="Johnson J."/>
            <person name="Barry K."/>
            <person name="LaButti K."/>
            <person name="Ng V."/>
            <person name="Ahrendt S."/>
            <person name="Min B."/>
            <person name="Choi I.G."/>
            <person name="Park H."/>
            <person name="Plett J.M."/>
            <person name="Magnuson J."/>
            <person name="Spatafora J.W."/>
            <person name="Nagy L.G."/>
            <person name="Henrissat B."/>
            <person name="Grigoriev I.V."/>
            <person name="Yang Z.L."/>
            <person name="Xu J."/>
            <person name="Martin F.M."/>
        </authorList>
    </citation>
    <scope>NUCLEOTIDE SEQUENCE</scope>
    <source>
        <strain evidence="1">KUC20120723A-06</strain>
    </source>
</reference>
<feature type="non-terminal residue" evidence="1">
    <location>
        <position position="1"/>
    </location>
</feature>
<organism evidence="1 2">
    <name type="scientific">Leucogyrophana mollusca</name>
    <dbReference type="NCBI Taxonomy" id="85980"/>
    <lineage>
        <taxon>Eukaryota</taxon>
        <taxon>Fungi</taxon>
        <taxon>Dikarya</taxon>
        <taxon>Basidiomycota</taxon>
        <taxon>Agaricomycotina</taxon>
        <taxon>Agaricomycetes</taxon>
        <taxon>Agaricomycetidae</taxon>
        <taxon>Boletales</taxon>
        <taxon>Boletales incertae sedis</taxon>
        <taxon>Leucogyrophana</taxon>
    </lineage>
</organism>
<dbReference type="Proteomes" id="UP000790709">
    <property type="component" value="Unassembled WGS sequence"/>
</dbReference>
<proteinExistence type="predicted"/>
<accession>A0ACB8AVG5</accession>
<sequence length="375" mass="41463">PEGAEATLQKDALLPPLAHAKKFFHFVATNAVSGIGLGKGWTSRTTLNFISRTFSIRTRLRAISPTADDHIQLNAAIYSQTAQAVAEWAVVDKSLVDLVEFLNAALKSSIRFSNNLGHIQTGCFASLLYSTGQRPGGIIEVQEYQNSDQHLKWKHTEWLATGWDEGAGLAVQCFITFHFMKNMRNSDADFQLPLMALGIAAGVFKTNLLQLHELGPESDADHCKGTRMAVLRSFHYAFVGAMSSIIPKGHLRYLMGHRYGSRLAMTTYQVPDRPIDMSGARFSGEGHTTDITDWHSSVAYGRTEPTMTMETLEKDAAMKKLLKELHTLEKAVFQEFGHSSSDVQRNGDFVITQASFSISVFGGILNVNHLQQLEA</sequence>
<keyword evidence="2" id="KW-1185">Reference proteome</keyword>
<gene>
    <name evidence="1" type="ORF">BV22DRAFT_1052580</name>
</gene>
<dbReference type="EMBL" id="MU267171">
    <property type="protein sequence ID" value="KAH7917234.1"/>
    <property type="molecule type" value="Genomic_DNA"/>
</dbReference>
<evidence type="ECO:0000313" key="1">
    <source>
        <dbReference type="EMBL" id="KAH7917234.1"/>
    </source>
</evidence>
<name>A0ACB8AVG5_9AGAM</name>
<protein>
    <submittedName>
        <fullName evidence="1">Uncharacterized protein</fullName>
    </submittedName>
</protein>
<evidence type="ECO:0000313" key="2">
    <source>
        <dbReference type="Proteomes" id="UP000790709"/>
    </source>
</evidence>